<feature type="transmembrane region" description="Helical" evidence="7">
    <location>
        <begin position="264"/>
        <end position="283"/>
    </location>
</feature>
<protein>
    <submittedName>
        <fullName evidence="9">MFS transporter</fullName>
    </submittedName>
</protein>
<dbReference type="PROSITE" id="PS00216">
    <property type="entry name" value="SUGAR_TRANSPORT_1"/>
    <property type="match status" value="1"/>
</dbReference>
<dbReference type="SUPFAM" id="SSF103473">
    <property type="entry name" value="MFS general substrate transporter"/>
    <property type="match status" value="1"/>
</dbReference>
<dbReference type="Pfam" id="PF07690">
    <property type="entry name" value="MFS_1"/>
    <property type="match status" value="1"/>
</dbReference>
<reference evidence="9 10" key="1">
    <citation type="submission" date="2019-01" db="EMBL/GenBank/DDBJ databases">
        <title>Draft genome sequence of Lactobacillus paraplantarum OSY-TC318, a Producer of the novel lantibiotic Paraplantaracin TC318.</title>
        <authorList>
            <person name="Hussein W.E."/>
            <person name="Huang E."/>
            <person name="Yousef A.E."/>
        </authorList>
    </citation>
    <scope>NUCLEOTIDE SEQUENCE [LARGE SCALE GENOMIC DNA]</scope>
    <source>
        <strain evidence="9 10">OSY-TC318</strain>
    </source>
</reference>
<dbReference type="InterPro" id="IPR020846">
    <property type="entry name" value="MFS_dom"/>
</dbReference>
<feature type="transmembrane region" description="Helical" evidence="7">
    <location>
        <begin position="315"/>
        <end position="334"/>
    </location>
</feature>
<feature type="transmembrane region" description="Helical" evidence="7">
    <location>
        <begin position="155"/>
        <end position="174"/>
    </location>
</feature>
<comment type="subcellular location">
    <subcellularLocation>
        <location evidence="1">Cell membrane</location>
        <topology evidence="1">Multi-pass membrane protein</topology>
    </subcellularLocation>
</comment>
<dbReference type="Gene3D" id="1.20.1250.20">
    <property type="entry name" value="MFS general substrate transporter like domains"/>
    <property type="match status" value="1"/>
</dbReference>
<feature type="transmembrane region" description="Helical" evidence="7">
    <location>
        <begin position="180"/>
        <end position="201"/>
    </location>
</feature>
<evidence type="ECO:0000313" key="9">
    <source>
        <dbReference type="EMBL" id="TBX37753.1"/>
    </source>
</evidence>
<dbReference type="InterPro" id="IPR011701">
    <property type="entry name" value="MFS"/>
</dbReference>
<evidence type="ECO:0000259" key="8">
    <source>
        <dbReference type="PROSITE" id="PS50850"/>
    </source>
</evidence>
<evidence type="ECO:0000256" key="2">
    <source>
        <dbReference type="ARBA" id="ARBA00008335"/>
    </source>
</evidence>
<keyword evidence="3" id="KW-0813">Transport</keyword>
<dbReference type="PROSITE" id="PS50850">
    <property type="entry name" value="MFS"/>
    <property type="match status" value="1"/>
</dbReference>
<feature type="transmembrane region" description="Helical" evidence="7">
    <location>
        <begin position="290"/>
        <end position="309"/>
    </location>
</feature>
<gene>
    <name evidence="9" type="ORF">EUZ87_14790</name>
</gene>
<feature type="transmembrane region" description="Helical" evidence="7">
    <location>
        <begin position="346"/>
        <end position="369"/>
    </location>
</feature>
<evidence type="ECO:0000256" key="7">
    <source>
        <dbReference type="SAM" id="Phobius"/>
    </source>
</evidence>
<feature type="transmembrane region" description="Helical" evidence="7">
    <location>
        <begin position="20"/>
        <end position="39"/>
    </location>
</feature>
<dbReference type="InterPro" id="IPR036259">
    <property type="entry name" value="MFS_trans_sf"/>
</dbReference>
<dbReference type="PANTHER" id="PTHR23514">
    <property type="entry name" value="BYPASS OF STOP CODON PROTEIN 6"/>
    <property type="match status" value="1"/>
</dbReference>
<feature type="transmembrane region" description="Helical" evidence="7">
    <location>
        <begin position="222"/>
        <end position="244"/>
    </location>
</feature>
<dbReference type="AlphaFoldDB" id="A0A4Q9Y028"/>
<keyword evidence="6 7" id="KW-0472">Membrane</keyword>
<evidence type="ECO:0000256" key="5">
    <source>
        <dbReference type="ARBA" id="ARBA00022989"/>
    </source>
</evidence>
<dbReference type="PANTHER" id="PTHR23514:SF3">
    <property type="entry name" value="BYPASS OF STOP CODON PROTEIN 6"/>
    <property type="match status" value="1"/>
</dbReference>
<sequence length="417" mass="44238">MTSNTTSNTNSNRKYYVTALALYFAYFILGIASSIMGQYKTEFAKAWGASTLANGTIDVSMVVSVIAAYGLGRLIAYPFAGPVSDRIGRRISGFIGIALYAAFFFGMISVHSMWWAYAIGIVNGIANSFLDTCVSPSVMEIFPKSASIANLFTKFAITVAQFVLPFVIGLVASAQMSYQVIFIGCGILMIADAILVLLLPFPKQDKATVEANATTDKPKHRFTPASIASILIGFTSSATFMIWLNCNQELGTSYGIKDPSILQSFYAVGATVAVLLTAQFIHMGLKETTVLVLYPSISIVMLLLCYFINSPVILYIGSFVIGYAAAGGVLQLATSTTIGFFPDSKGLATSLVMIASSVANYAVLSAAAYLTKVTGADAPRMIILMNIVITLIGVGLALIVKHGGRSTHTSAASGVES</sequence>
<feature type="transmembrane region" description="Helical" evidence="7">
    <location>
        <begin position="59"/>
        <end position="79"/>
    </location>
</feature>
<feature type="transmembrane region" description="Helical" evidence="7">
    <location>
        <begin position="91"/>
        <end position="108"/>
    </location>
</feature>
<accession>A0A4Q9Y028</accession>
<evidence type="ECO:0000256" key="4">
    <source>
        <dbReference type="ARBA" id="ARBA00022692"/>
    </source>
</evidence>
<feature type="transmembrane region" description="Helical" evidence="7">
    <location>
        <begin position="381"/>
        <end position="400"/>
    </location>
</feature>
<dbReference type="InterPro" id="IPR005829">
    <property type="entry name" value="Sugar_transporter_CS"/>
</dbReference>
<evidence type="ECO:0000313" key="10">
    <source>
        <dbReference type="Proteomes" id="UP000292648"/>
    </source>
</evidence>
<evidence type="ECO:0000256" key="6">
    <source>
        <dbReference type="ARBA" id="ARBA00023136"/>
    </source>
</evidence>
<name>A0A4Q9Y028_9LACO</name>
<proteinExistence type="inferred from homology"/>
<dbReference type="InterPro" id="IPR051788">
    <property type="entry name" value="MFS_Transporter"/>
</dbReference>
<keyword evidence="5 7" id="KW-1133">Transmembrane helix</keyword>
<comment type="caution">
    <text evidence="9">The sequence shown here is derived from an EMBL/GenBank/DDBJ whole genome shotgun (WGS) entry which is preliminary data.</text>
</comment>
<dbReference type="GO" id="GO:0022857">
    <property type="term" value="F:transmembrane transporter activity"/>
    <property type="evidence" value="ECO:0007669"/>
    <property type="project" value="InterPro"/>
</dbReference>
<organism evidence="9 10">
    <name type="scientific">Lactiplantibacillus paraplantarum</name>
    <dbReference type="NCBI Taxonomy" id="60520"/>
    <lineage>
        <taxon>Bacteria</taxon>
        <taxon>Bacillati</taxon>
        <taxon>Bacillota</taxon>
        <taxon>Bacilli</taxon>
        <taxon>Lactobacillales</taxon>
        <taxon>Lactobacillaceae</taxon>
        <taxon>Lactiplantibacillus</taxon>
    </lineage>
</organism>
<comment type="similarity">
    <text evidence="2">Belongs to the major facilitator superfamily.</text>
</comment>
<dbReference type="GO" id="GO:0005886">
    <property type="term" value="C:plasma membrane"/>
    <property type="evidence" value="ECO:0007669"/>
    <property type="project" value="UniProtKB-SubCell"/>
</dbReference>
<dbReference type="Proteomes" id="UP000292648">
    <property type="component" value="Unassembled WGS sequence"/>
</dbReference>
<feature type="domain" description="Major facilitator superfamily (MFS) profile" evidence="8">
    <location>
        <begin position="18"/>
        <end position="405"/>
    </location>
</feature>
<evidence type="ECO:0000256" key="3">
    <source>
        <dbReference type="ARBA" id="ARBA00022448"/>
    </source>
</evidence>
<keyword evidence="4 7" id="KW-0812">Transmembrane</keyword>
<evidence type="ECO:0000256" key="1">
    <source>
        <dbReference type="ARBA" id="ARBA00004651"/>
    </source>
</evidence>
<dbReference type="EMBL" id="SEHH01000134">
    <property type="protein sequence ID" value="TBX37753.1"/>
    <property type="molecule type" value="Genomic_DNA"/>
</dbReference>